<accession>A0A9D1HMG8</accession>
<dbReference type="CDD" id="cd00165">
    <property type="entry name" value="S4"/>
    <property type="match status" value="1"/>
</dbReference>
<dbReference type="SMART" id="SM00363">
    <property type="entry name" value="S4"/>
    <property type="match status" value="1"/>
</dbReference>
<dbReference type="Proteomes" id="UP000824124">
    <property type="component" value="Unassembled WGS sequence"/>
</dbReference>
<evidence type="ECO:0000259" key="2">
    <source>
        <dbReference type="SMART" id="SM00363"/>
    </source>
</evidence>
<proteinExistence type="predicted"/>
<reference evidence="3" key="2">
    <citation type="journal article" date="2021" name="PeerJ">
        <title>Extensive microbial diversity within the chicken gut microbiome revealed by metagenomics and culture.</title>
        <authorList>
            <person name="Gilroy R."/>
            <person name="Ravi A."/>
            <person name="Getino M."/>
            <person name="Pursley I."/>
            <person name="Horton D.L."/>
            <person name="Alikhan N.F."/>
            <person name="Baker D."/>
            <person name="Gharbi K."/>
            <person name="Hall N."/>
            <person name="Watson M."/>
            <person name="Adriaenssens E.M."/>
            <person name="Foster-Nyarko E."/>
            <person name="Jarju S."/>
            <person name="Secka A."/>
            <person name="Antonio M."/>
            <person name="Oren A."/>
            <person name="Chaudhuri R.R."/>
            <person name="La Ragione R."/>
            <person name="Hildebrand F."/>
            <person name="Pallen M.J."/>
        </authorList>
    </citation>
    <scope>NUCLEOTIDE SEQUENCE</scope>
    <source>
        <strain evidence="3">2830</strain>
    </source>
</reference>
<evidence type="ECO:0000313" key="4">
    <source>
        <dbReference type="Proteomes" id="UP000824124"/>
    </source>
</evidence>
<name>A0A9D1HMG8_9FIRM</name>
<evidence type="ECO:0000313" key="3">
    <source>
        <dbReference type="EMBL" id="HIU10608.1"/>
    </source>
</evidence>
<dbReference type="InterPro" id="IPR012677">
    <property type="entry name" value="Nucleotide-bd_a/b_plait_sf"/>
</dbReference>
<dbReference type="AlphaFoldDB" id="A0A9D1HMG8"/>
<keyword evidence="1" id="KW-0694">RNA-binding</keyword>
<protein>
    <recommendedName>
        <fullName evidence="2">RNA-binding S4 domain-containing protein</fullName>
    </recommendedName>
</protein>
<reference evidence="3" key="1">
    <citation type="submission" date="2020-10" db="EMBL/GenBank/DDBJ databases">
        <authorList>
            <person name="Gilroy R."/>
        </authorList>
    </citation>
    <scope>NUCLEOTIDE SEQUENCE</scope>
    <source>
        <strain evidence="3">2830</strain>
    </source>
</reference>
<dbReference type="PROSITE" id="PS50889">
    <property type="entry name" value="S4"/>
    <property type="match status" value="1"/>
</dbReference>
<dbReference type="InterPro" id="IPR040591">
    <property type="entry name" value="RqcP2_RBD"/>
</dbReference>
<organism evidence="3 4">
    <name type="scientific">Candidatus Avidehalobacter gallistercoris</name>
    <dbReference type="NCBI Taxonomy" id="2840694"/>
    <lineage>
        <taxon>Bacteria</taxon>
        <taxon>Bacillati</taxon>
        <taxon>Bacillota</taxon>
        <taxon>Clostridia</taxon>
        <taxon>Eubacteriales</taxon>
        <taxon>Peptococcaceae</taxon>
        <taxon>Peptococcaceae incertae sedis</taxon>
        <taxon>Candidatus Avidehalobacter</taxon>
    </lineage>
</organism>
<dbReference type="Pfam" id="PF17774">
    <property type="entry name" value="YlmH_RBD"/>
    <property type="match status" value="1"/>
</dbReference>
<sequence length="263" mass="28642">MSTETKEDKLLLATLNDKLRQCEAKAYPTNSTFLDVRQQELAKYELAASHASYLFWGGYAGAERQVVIFLPEYMDNAAAKASFGSVYPENNPLAVLRVTPAAKTARLSHRDYLGALLSLGIERARLGDILVRPEGADIVILRELADFLQLNFTRAGRHELAGQVLDTNAISAYEAASRDFAANVPSLRLDSVAAAAFGVSRSKCADAIAAKLLAINGLVTARPDQNVAEGDRITWRGKGKAELSLIGGRSKKGRIFITLKRYI</sequence>
<comment type="caution">
    <text evidence="3">The sequence shown here is derived from an EMBL/GenBank/DDBJ whole genome shotgun (WGS) entry which is preliminary data.</text>
</comment>
<dbReference type="GO" id="GO:0003723">
    <property type="term" value="F:RNA binding"/>
    <property type="evidence" value="ECO:0007669"/>
    <property type="project" value="UniProtKB-KW"/>
</dbReference>
<gene>
    <name evidence="3" type="ORF">IAB00_05130</name>
</gene>
<feature type="domain" description="RNA-binding S4" evidence="2">
    <location>
        <begin position="187"/>
        <end position="244"/>
    </location>
</feature>
<dbReference type="EMBL" id="DVMH01000026">
    <property type="protein sequence ID" value="HIU10608.1"/>
    <property type="molecule type" value="Genomic_DNA"/>
</dbReference>
<dbReference type="InterPro" id="IPR036986">
    <property type="entry name" value="S4_RNA-bd_sf"/>
</dbReference>
<dbReference type="InterPro" id="IPR002942">
    <property type="entry name" value="S4_RNA-bd"/>
</dbReference>
<evidence type="ECO:0000256" key="1">
    <source>
        <dbReference type="PROSITE-ProRule" id="PRU00182"/>
    </source>
</evidence>
<dbReference type="Gene3D" id="3.30.70.330">
    <property type="match status" value="1"/>
</dbReference>
<dbReference type="Gene3D" id="3.10.290.10">
    <property type="entry name" value="RNA-binding S4 domain"/>
    <property type="match status" value="1"/>
</dbReference>
<dbReference type="Gene3D" id="3.30.1370.160">
    <property type="match status" value="1"/>
</dbReference>
<dbReference type="SUPFAM" id="SSF55174">
    <property type="entry name" value="Alpha-L RNA-binding motif"/>
    <property type="match status" value="1"/>
</dbReference>